<dbReference type="Proteomes" id="UP000887565">
    <property type="component" value="Unplaced"/>
</dbReference>
<evidence type="ECO:0000256" key="1">
    <source>
        <dbReference type="SAM" id="MobiDB-lite"/>
    </source>
</evidence>
<accession>A0A915HZ77</accession>
<dbReference type="AlphaFoldDB" id="A0A915HZ77"/>
<evidence type="ECO:0000259" key="2">
    <source>
        <dbReference type="PROSITE" id="PS51082"/>
    </source>
</evidence>
<name>A0A915HZ77_ROMCU</name>
<feature type="domain" description="WH2" evidence="2">
    <location>
        <begin position="44"/>
        <end position="67"/>
    </location>
</feature>
<organism evidence="3 4">
    <name type="scientific">Romanomermis culicivorax</name>
    <name type="common">Nematode worm</name>
    <dbReference type="NCBI Taxonomy" id="13658"/>
    <lineage>
        <taxon>Eukaryota</taxon>
        <taxon>Metazoa</taxon>
        <taxon>Ecdysozoa</taxon>
        <taxon>Nematoda</taxon>
        <taxon>Enoplea</taxon>
        <taxon>Dorylaimia</taxon>
        <taxon>Mermithida</taxon>
        <taxon>Mermithoidea</taxon>
        <taxon>Mermithidae</taxon>
        <taxon>Romanomermis</taxon>
    </lineage>
</organism>
<dbReference type="Pfam" id="PF02205">
    <property type="entry name" value="WH2"/>
    <property type="match status" value="1"/>
</dbReference>
<protein>
    <submittedName>
        <fullName evidence="4">WH2 domain-containing protein</fullName>
    </submittedName>
</protein>
<feature type="compositionally biased region" description="Polar residues" evidence="1">
    <location>
        <begin position="22"/>
        <end position="46"/>
    </location>
</feature>
<keyword evidence="3" id="KW-1185">Reference proteome</keyword>
<dbReference type="InterPro" id="IPR003124">
    <property type="entry name" value="WH2_dom"/>
</dbReference>
<sequence>MPLPAPPPPPPPGPPPLGGLANSMSSSNVKSTPASSNNRQSPSDRSNLLNEIRKAGGMGGKIQLKKVVTNDRSAPSIGGNSAYMFRNIKAQERRDSIAECLLHAEDHALYSAKSSSPLSNGSSAKISTVSRAVGNQMTNKMSFQEQLNSAIKANKLSSSHSSSSIHSAISDGYSPQHATANGNGIISKNDMPECPFVIHGLDDDGSMTQRRLGCTLCFTNLLCSTITMAEGSLVAIATSGSGFEL</sequence>
<feature type="compositionally biased region" description="Pro residues" evidence="1">
    <location>
        <begin position="1"/>
        <end position="17"/>
    </location>
</feature>
<dbReference type="PROSITE" id="PS51082">
    <property type="entry name" value="WH2"/>
    <property type="match status" value="1"/>
</dbReference>
<evidence type="ECO:0000313" key="3">
    <source>
        <dbReference type="Proteomes" id="UP000887565"/>
    </source>
</evidence>
<proteinExistence type="predicted"/>
<dbReference type="WBParaSite" id="nRc.2.0.1.t06571-RA">
    <property type="protein sequence ID" value="nRc.2.0.1.t06571-RA"/>
    <property type="gene ID" value="nRc.2.0.1.g06571"/>
</dbReference>
<feature type="region of interest" description="Disordered" evidence="1">
    <location>
        <begin position="1"/>
        <end position="46"/>
    </location>
</feature>
<evidence type="ECO:0000313" key="4">
    <source>
        <dbReference type="WBParaSite" id="nRc.2.0.1.t06571-RA"/>
    </source>
</evidence>
<dbReference type="SUPFAM" id="SSF101447">
    <property type="entry name" value="Formin homology 2 domain (FH2 domain)"/>
    <property type="match status" value="1"/>
</dbReference>
<dbReference type="GO" id="GO:0003779">
    <property type="term" value="F:actin binding"/>
    <property type="evidence" value="ECO:0007669"/>
    <property type="project" value="InterPro"/>
</dbReference>
<reference evidence="4" key="1">
    <citation type="submission" date="2022-11" db="UniProtKB">
        <authorList>
            <consortium name="WormBaseParasite"/>
        </authorList>
    </citation>
    <scope>IDENTIFICATION</scope>
</reference>